<keyword evidence="11" id="KW-1185">Reference proteome</keyword>
<proteinExistence type="predicted"/>
<dbReference type="SUPFAM" id="SSF56091">
    <property type="entry name" value="DNA ligase/mRNA capping enzyme, catalytic domain"/>
    <property type="match status" value="1"/>
</dbReference>
<dbReference type="Gene3D" id="3.30.470.30">
    <property type="entry name" value="DNA ligase/mRNA capping enzyme"/>
    <property type="match status" value="1"/>
</dbReference>
<evidence type="ECO:0000256" key="3">
    <source>
        <dbReference type="ARBA" id="ARBA00022723"/>
    </source>
</evidence>
<keyword evidence="1 10" id="KW-0436">Ligase</keyword>
<sequence>MNIKPIKPMLLHKVVDINNPFDGADYITELKLDGIRLIIVKAPTKDFRIFTRHGTDVTRRMPELHDFARALPPDTVVDGEVILSDSSGAPDFEALMERFHVTNALKVASASVTRPLIYCPFDVIRVDGRSITRLPLIDRKAELTALLAVQPANVAPVSYVEGNGAAYFNAVKERNLEGVVVKRADSSYYINKRSKNWLKHVNYAQEDVLITGYRTAGDFGWLLAFEDGRPAGILELGVPADARHAVYRAAIADEVKGIARLREPIPCRVKYRNLTKAGYLRLPSFVTFL</sequence>
<dbReference type="SUPFAM" id="SSF50249">
    <property type="entry name" value="Nucleic acid-binding proteins"/>
    <property type="match status" value="1"/>
</dbReference>
<keyword evidence="3" id="KW-0479">Metal-binding</keyword>
<feature type="domain" description="ATP-dependent DNA ligase family profile" evidence="9">
    <location>
        <begin position="121"/>
        <end position="199"/>
    </location>
</feature>
<protein>
    <submittedName>
        <fullName evidence="10">ATP-dependent DNA ligase</fullName>
    </submittedName>
</protein>
<evidence type="ECO:0000256" key="4">
    <source>
        <dbReference type="ARBA" id="ARBA00022763"/>
    </source>
</evidence>
<comment type="catalytic activity">
    <reaction evidence="8">
        <text>ATP + (deoxyribonucleotide)n-3'-hydroxyl + 5'-phospho-(deoxyribonucleotide)m = (deoxyribonucleotide)n+m + AMP + diphosphate.</text>
        <dbReference type="EC" id="6.5.1.1"/>
    </reaction>
</comment>
<dbReference type="InterPro" id="IPR012310">
    <property type="entry name" value="DNA_ligase_ATP-dep_cent"/>
</dbReference>
<dbReference type="CDD" id="cd07906">
    <property type="entry name" value="Adenylation_DNA_ligase_LigD_LigC"/>
    <property type="match status" value="1"/>
</dbReference>
<dbReference type="EMBL" id="CP144921">
    <property type="protein sequence ID" value="WWA30344.1"/>
    <property type="molecule type" value="Genomic_DNA"/>
</dbReference>
<dbReference type="InterPro" id="IPR050191">
    <property type="entry name" value="ATP-dep_DNA_ligase"/>
</dbReference>
<dbReference type="PANTHER" id="PTHR45674">
    <property type="entry name" value="DNA LIGASE 1/3 FAMILY MEMBER"/>
    <property type="match status" value="1"/>
</dbReference>
<dbReference type="GO" id="GO:0016874">
    <property type="term" value="F:ligase activity"/>
    <property type="evidence" value="ECO:0007669"/>
    <property type="project" value="UniProtKB-KW"/>
</dbReference>
<evidence type="ECO:0000256" key="5">
    <source>
        <dbReference type="ARBA" id="ARBA00023172"/>
    </source>
</evidence>
<evidence type="ECO:0000256" key="6">
    <source>
        <dbReference type="ARBA" id="ARBA00023204"/>
    </source>
</evidence>
<organism evidence="10 11">
    <name type="scientific">Shouchella rhizosphaerae</name>
    <dbReference type="NCBI Taxonomy" id="866786"/>
    <lineage>
        <taxon>Bacteria</taxon>
        <taxon>Bacillati</taxon>
        <taxon>Bacillota</taxon>
        <taxon>Bacilli</taxon>
        <taxon>Bacillales</taxon>
        <taxon>Bacillaceae</taxon>
        <taxon>Shouchella</taxon>
    </lineage>
</organism>
<keyword evidence="2" id="KW-0132">Cell division</keyword>
<dbReference type="RefSeq" id="WP_338465100.1">
    <property type="nucleotide sequence ID" value="NZ_CP144921.1"/>
</dbReference>
<evidence type="ECO:0000313" key="10">
    <source>
        <dbReference type="EMBL" id="WWA30344.1"/>
    </source>
</evidence>
<dbReference type="Proteomes" id="UP001341136">
    <property type="component" value="Chromosome"/>
</dbReference>
<dbReference type="InterPro" id="IPR012340">
    <property type="entry name" value="NA-bd_OB-fold"/>
</dbReference>
<dbReference type="Pfam" id="PF01068">
    <property type="entry name" value="DNA_ligase_A_M"/>
    <property type="match status" value="1"/>
</dbReference>
<keyword evidence="4" id="KW-0227">DNA damage</keyword>
<reference evidence="10 11" key="1">
    <citation type="submission" date="2024-01" db="EMBL/GenBank/DDBJ databases">
        <title>Culturomics analysis of mouse respiratory tract.</title>
        <authorList>
            <person name="Phillips A.M."/>
            <person name="Collette N.M."/>
            <person name="Mageeney C.M."/>
            <person name="Sinha A."/>
            <person name="Hern K.E."/>
            <person name="Arkin A.P."/>
            <person name="Williams K.P."/>
            <person name="Branda S."/>
        </authorList>
    </citation>
    <scope>NUCLEOTIDE SEQUENCE [LARGE SCALE GENOMIC DNA]</scope>
    <source>
        <strain evidence="10 11">CP20</strain>
    </source>
</reference>
<gene>
    <name evidence="10" type="ORF">V5G21_00680</name>
</gene>
<accession>A0ABZ2CT53</accession>
<keyword evidence="6" id="KW-0234">DNA repair</keyword>
<name>A0ABZ2CT53_9BACI</name>
<evidence type="ECO:0000313" key="11">
    <source>
        <dbReference type="Proteomes" id="UP001341136"/>
    </source>
</evidence>
<evidence type="ECO:0000256" key="7">
    <source>
        <dbReference type="ARBA" id="ARBA00023306"/>
    </source>
</evidence>
<evidence type="ECO:0000256" key="2">
    <source>
        <dbReference type="ARBA" id="ARBA00022618"/>
    </source>
</evidence>
<keyword evidence="5" id="KW-0233">DNA recombination</keyword>
<dbReference type="PROSITE" id="PS50160">
    <property type="entry name" value="DNA_LIGASE_A3"/>
    <property type="match status" value="1"/>
</dbReference>
<dbReference type="PANTHER" id="PTHR45674:SF13">
    <property type="entry name" value="DNA LIGASE-RELATED"/>
    <property type="match status" value="1"/>
</dbReference>
<evidence type="ECO:0000259" key="9">
    <source>
        <dbReference type="PROSITE" id="PS50160"/>
    </source>
</evidence>
<keyword evidence="7" id="KW-0131">Cell cycle</keyword>
<evidence type="ECO:0000256" key="1">
    <source>
        <dbReference type="ARBA" id="ARBA00022598"/>
    </source>
</evidence>
<dbReference type="Gene3D" id="3.30.1490.70">
    <property type="match status" value="1"/>
</dbReference>
<evidence type="ECO:0000256" key="8">
    <source>
        <dbReference type="ARBA" id="ARBA00034003"/>
    </source>
</evidence>